<protein>
    <recommendedName>
        <fullName evidence="4">Integral membrane protein</fullName>
    </recommendedName>
</protein>
<dbReference type="RefSeq" id="WP_084489158.1">
    <property type="nucleotide sequence ID" value="NZ_JBEYBM010000016.1"/>
</dbReference>
<evidence type="ECO:0000313" key="3">
    <source>
        <dbReference type="Proteomes" id="UP001550535"/>
    </source>
</evidence>
<keyword evidence="3" id="KW-1185">Reference proteome</keyword>
<keyword evidence="1" id="KW-0472">Membrane</keyword>
<dbReference type="Proteomes" id="UP001550535">
    <property type="component" value="Unassembled WGS sequence"/>
</dbReference>
<keyword evidence="1" id="KW-0812">Transmembrane</keyword>
<gene>
    <name evidence="2" type="ORF">ABZ507_32620</name>
</gene>
<name>A0ABV2XL09_9NOCA</name>
<evidence type="ECO:0000256" key="1">
    <source>
        <dbReference type="SAM" id="Phobius"/>
    </source>
</evidence>
<feature type="transmembrane region" description="Helical" evidence="1">
    <location>
        <begin position="7"/>
        <end position="29"/>
    </location>
</feature>
<evidence type="ECO:0000313" key="2">
    <source>
        <dbReference type="EMBL" id="MEU2126563.1"/>
    </source>
</evidence>
<proteinExistence type="predicted"/>
<evidence type="ECO:0008006" key="4">
    <source>
        <dbReference type="Google" id="ProtNLM"/>
    </source>
</evidence>
<feature type="transmembrane region" description="Helical" evidence="1">
    <location>
        <begin position="66"/>
        <end position="86"/>
    </location>
</feature>
<accession>A0ABV2XL09</accession>
<feature type="transmembrane region" description="Helical" evidence="1">
    <location>
        <begin position="41"/>
        <end position="59"/>
    </location>
</feature>
<organism evidence="2 3">
    <name type="scientific">Nocardia niwae</name>
    <dbReference type="NCBI Taxonomy" id="626084"/>
    <lineage>
        <taxon>Bacteria</taxon>
        <taxon>Bacillati</taxon>
        <taxon>Actinomycetota</taxon>
        <taxon>Actinomycetes</taxon>
        <taxon>Mycobacteriales</taxon>
        <taxon>Nocardiaceae</taxon>
        <taxon>Nocardia</taxon>
    </lineage>
</organism>
<comment type="caution">
    <text evidence="2">The sequence shown here is derived from an EMBL/GenBank/DDBJ whole genome shotgun (WGS) entry which is preliminary data.</text>
</comment>
<reference evidence="2 3" key="1">
    <citation type="submission" date="2024-06" db="EMBL/GenBank/DDBJ databases">
        <title>The Natural Products Discovery Center: Release of the First 8490 Sequenced Strains for Exploring Actinobacteria Biosynthetic Diversity.</title>
        <authorList>
            <person name="Kalkreuter E."/>
            <person name="Kautsar S.A."/>
            <person name="Yang D."/>
            <person name="Bader C.D."/>
            <person name="Teijaro C.N."/>
            <person name="Fluegel L."/>
            <person name="Davis C.M."/>
            <person name="Simpson J.R."/>
            <person name="Lauterbach L."/>
            <person name="Steele A.D."/>
            <person name="Gui C."/>
            <person name="Meng S."/>
            <person name="Li G."/>
            <person name="Viehrig K."/>
            <person name="Ye F."/>
            <person name="Su P."/>
            <person name="Kiefer A.F."/>
            <person name="Nichols A."/>
            <person name="Cepeda A.J."/>
            <person name="Yan W."/>
            <person name="Fan B."/>
            <person name="Jiang Y."/>
            <person name="Adhikari A."/>
            <person name="Zheng C.-J."/>
            <person name="Schuster L."/>
            <person name="Cowan T.M."/>
            <person name="Smanski M.J."/>
            <person name="Chevrette M.G."/>
            <person name="De Carvalho L.P.S."/>
            <person name="Shen B."/>
        </authorList>
    </citation>
    <scope>NUCLEOTIDE SEQUENCE [LARGE SCALE GENOMIC DNA]</scope>
    <source>
        <strain evidence="2 3">NPDC019434</strain>
    </source>
</reference>
<sequence>MRFVRGLSGVVAGGTVVGMLIVVGAAVLADRRGFPGPGAESVAWHVAAAMVAAAAQIYADRHRGVAAFAGSMTVFLAAGLLLWTQWWS</sequence>
<dbReference type="EMBL" id="JBEYBR010000157">
    <property type="protein sequence ID" value="MEU2126563.1"/>
    <property type="molecule type" value="Genomic_DNA"/>
</dbReference>
<keyword evidence="1" id="KW-1133">Transmembrane helix</keyword>